<evidence type="ECO:0000313" key="1">
    <source>
        <dbReference type="EMBL" id="PWR75809.1"/>
    </source>
</evidence>
<keyword evidence="2" id="KW-1185">Reference proteome</keyword>
<name>A0A2V2N7I4_9EURY</name>
<sequence>MRKMIFIYPSKFIRRIMKSDKNQCPYRIQTKILISLLIFAICLFFSGSQASSSSTFVKEFVNGTLSEDAKGQTNDTCTFEHLIRNKEEHLNTGDSCYFKNHSPMDFLNDLRIHPKQAVMVLDVPDSWISLEDANLLIQIIDSDEPAAPVISLLSSFWPVNQTSTVGNEALFLLNGYRTGLYPPSLCSLNDNGYNKTEMRSWWNTYGMAGLPDEQDAIRIVKRLNPELNDYPSDQFPEKTIRVEKDPGGWYVSFIQEGSGVPIISAQCYYVGIDGVARPTGSLNETCMVQTKDFSAQMCGCSGL</sequence>
<accession>A0A2V2N7I4</accession>
<proteinExistence type="predicted"/>
<organism evidence="1 2">
    <name type="scientific">Methanospirillum stamsii</name>
    <dbReference type="NCBI Taxonomy" id="1277351"/>
    <lineage>
        <taxon>Archaea</taxon>
        <taxon>Methanobacteriati</taxon>
        <taxon>Methanobacteriota</taxon>
        <taxon>Stenosarchaea group</taxon>
        <taxon>Methanomicrobia</taxon>
        <taxon>Methanomicrobiales</taxon>
        <taxon>Methanospirillaceae</taxon>
        <taxon>Methanospirillum</taxon>
    </lineage>
</organism>
<evidence type="ECO:0000313" key="2">
    <source>
        <dbReference type="Proteomes" id="UP000245934"/>
    </source>
</evidence>
<protein>
    <submittedName>
        <fullName evidence="1">Uncharacterized protein</fullName>
    </submittedName>
</protein>
<gene>
    <name evidence="1" type="ORF">DLD82_02950</name>
</gene>
<dbReference type="AlphaFoldDB" id="A0A2V2N7I4"/>
<comment type="caution">
    <text evidence="1">The sequence shown here is derived from an EMBL/GenBank/DDBJ whole genome shotgun (WGS) entry which is preliminary data.</text>
</comment>
<dbReference type="Proteomes" id="UP000245934">
    <property type="component" value="Unassembled WGS sequence"/>
</dbReference>
<dbReference type="EMBL" id="QGMZ01000007">
    <property type="protein sequence ID" value="PWR75809.1"/>
    <property type="molecule type" value="Genomic_DNA"/>
</dbReference>
<reference evidence="1 2" key="1">
    <citation type="submission" date="2018-05" db="EMBL/GenBank/DDBJ databases">
        <title>Draft genome of Methanospirillum stamsii Pt1.</title>
        <authorList>
            <person name="Dueholm M.S."/>
            <person name="Nielsen P.H."/>
            <person name="Bakmann L.F."/>
            <person name="Otzen D.E."/>
        </authorList>
    </citation>
    <scope>NUCLEOTIDE SEQUENCE [LARGE SCALE GENOMIC DNA]</scope>
    <source>
        <strain evidence="1 2">Pt1</strain>
    </source>
</reference>